<feature type="non-terminal residue" evidence="1">
    <location>
        <position position="182"/>
    </location>
</feature>
<gene>
    <name evidence="1" type="ORF">POCULU_LOCUS10005</name>
</gene>
<evidence type="ECO:0000313" key="1">
    <source>
        <dbReference type="EMBL" id="CAG8652113.1"/>
    </source>
</evidence>
<accession>A0A9N9DXJ4</accession>
<organism evidence="1 2">
    <name type="scientific">Paraglomus occultum</name>
    <dbReference type="NCBI Taxonomy" id="144539"/>
    <lineage>
        <taxon>Eukaryota</taxon>
        <taxon>Fungi</taxon>
        <taxon>Fungi incertae sedis</taxon>
        <taxon>Mucoromycota</taxon>
        <taxon>Glomeromycotina</taxon>
        <taxon>Glomeromycetes</taxon>
        <taxon>Paraglomerales</taxon>
        <taxon>Paraglomeraceae</taxon>
        <taxon>Paraglomus</taxon>
    </lineage>
</organism>
<dbReference type="Proteomes" id="UP000789572">
    <property type="component" value="Unassembled WGS sequence"/>
</dbReference>
<dbReference type="AlphaFoldDB" id="A0A9N9DXJ4"/>
<proteinExistence type="predicted"/>
<dbReference type="EMBL" id="CAJVPJ010004434">
    <property type="protein sequence ID" value="CAG8652113.1"/>
    <property type="molecule type" value="Genomic_DNA"/>
</dbReference>
<name>A0A9N9DXJ4_9GLOM</name>
<keyword evidence="2" id="KW-1185">Reference proteome</keyword>
<sequence>LDMFLRDPHVFVSKEGKKQNLSEMDYIVKVIGPILDIIFSDVQQLLQLKWGDTVCKGTRRKIDLRIICREKDIELSHSECARMITRIKITKDRSKSLRTNKHVLNKYLINSLSEEAVGDSVVIGLQFAELYGQIIGIDLLDEGLYFGFEGPTFAFPNQLCNLSSLQETLEALYFLKVMENLD</sequence>
<reference evidence="1" key="1">
    <citation type="submission" date="2021-06" db="EMBL/GenBank/DDBJ databases">
        <authorList>
            <person name="Kallberg Y."/>
            <person name="Tangrot J."/>
            <person name="Rosling A."/>
        </authorList>
    </citation>
    <scope>NUCLEOTIDE SEQUENCE</scope>
    <source>
        <strain evidence="1">IA702</strain>
    </source>
</reference>
<protein>
    <submittedName>
        <fullName evidence="1">2729_t:CDS:1</fullName>
    </submittedName>
</protein>
<comment type="caution">
    <text evidence="1">The sequence shown here is derived from an EMBL/GenBank/DDBJ whole genome shotgun (WGS) entry which is preliminary data.</text>
</comment>
<dbReference type="OrthoDB" id="2387761at2759"/>
<feature type="non-terminal residue" evidence="1">
    <location>
        <position position="1"/>
    </location>
</feature>
<evidence type="ECO:0000313" key="2">
    <source>
        <dbReference type="Proteomes" id="UP000789572"/>
    </source>
</evidence>